<feature type="transmembrane region" description="Helical" evidence="19">
    <location>
        <begin position="267"/>
        <end position="288"/>
    </location>
</feature>
<dbReference type="FunFam" id="1.20.120.1220:FF:000001">
    <property type="entry name" value="Type 4 prepilin-like proteins leader peptide-processing enzyme"/>
    <property type="match status" value="1"/>
</dbReference>
<evidence type="ECO:0000256" key="18">
    <source>
        <dbReference type="RuleBase" id="RU003794"/>
    </source>
</evidence>
<feature type="domain" description="Prepilin peptidase A24 N-terminal" evidence="21">
    <location>
        <begin position="22"/>
        <end position="128"/>
    </location>
</feature>
<evidence type="ECO:0000259" key="20">
    <source>
        <dbReference type="Pfam" id="PF01478"/>
    </source>
</evidence>
<dbReference type="HOGENOM" id="CLU_057101_0_0_6"/>
<dbReference type="STRING" id="555778.Hneap_1581"/>
<feature type="transmembrane region" description="Helical" evidence="19">
    <location>
        <begin position="135"/>
        <end position="152"/>
    </location>
</feature>
<evidence type="ECO:0000256" key="6">
    <source>
        <dbReference type="ARBA" id="ARBA00022670"/>
    </source>
</evidence>
<keyword evidence="3" id="KW-1003">Cell membrane</keyword>
<dbReference type="AlphaFoldDB" id="D0L138"/>
<comment type="catalytic activity">
    <reaction evidence="14 18">
        <text>Typically cleaves a -Gly-|-Phe- bond to release an N-terminal, basic peptide of 5-8 residues from type IV prepilin, and then N-methylates the new N-terminal amino group, the methyl donor being S-adenosyl-L-methionine.</text>
        <dbReference type="EC" id="3.4.23.43"/>
    </reaction>
</comment>
<dbReference type="GO" id="GO:0008168">
    <property type="term" value="F:methyltransferase activity"/>
    <property type="evidence" value="ECO:0007669"/>
    <property type="project" value="UniProtKB-KW"/>
</dbReference>
<dbReference type="InterPro" id="IPR000045">
    <property type="entry name" value="Prepilin_IV_endopep_pep"/>
</dbReference>
<dbReference type="GO" id="GO:0005886">
    <property type="term" value="C:plasma membrane"/>
    <property type="evidence" value="ECO:0007669"/>
    <property type="project" value="UniProtKB-SubCell"/>
</dbReference>
<dbReference type="PANTHER" id="PTHR30487">
    <property type="entry name" value="TYPE 4 PREPILIN-LIKE PROTEINS LEADER PEPTIDE-PROCESSING ENZYME"/>
    <property type="match status" value="1"/>
</dbReference>
<feature type="transmembrane region" description="Helical" evidence="19">
    <location>
        <begin position="14"/>
        <end position="35"/>
    </location>
</feature>
<dbReference type="Pfam" id="PF06750">
    <property type="entry name" value="A24_N_bact"/>
    <property type="match status" value="1"/>
</dbReference>
<evidence type="ECO:0000256" key="11">
    <source>
        <dbReference type="ARBA" id="ARBA00022989"/>
    </source>
</evidence>
<feature type="transmembrane region" description="Helical" evidence="19">
    <location>
        <begin position="161"/>
        <end position="180"/>
    </location>
</feature>
<dbReference type="InterPro" id="IPR014032">
    <property type="entry name" value="Peptidase_A24A_bac"/>
</dbReference>
<sequence>MISTWVGLFNESPILWLSVALILGLLVGSFLNVVIHRLPIMLEQGWRRDCQELLEIAPSTSPLVYNLITPRSTCPHCQAPIKAWQNIPIISWLWLRGKCEHCQHAISIQYPLIELTSGLLTLLAAWHFGVSETAIAVWVFSWILLAAAIIDLKTTLLPDNLTLPLMWLGLLLALTGFGTTVTLENAVIGAMAGYLSLWSIYWLFKLLTGREGMGYGDFKLLAALGAWLGWQQLPMVLLLSAGVGAVVGIGMILFLKHDKRIPIPFGPYLASAGLLSYYFGNTMFKVVFGMPGTY</sequence>
<dbReference type="Proteomes" id="UP000009102">
    <property type="component" value="Chromosome"/>
</dbReference>
<comment type="subcellular location">
    <subcellularLocation>
        <location evidence="1">Cell inner membrane</location>
        <topology evidence="1">Multi-pass membrane protein</topology>
    </subcellularLocation>
    <subcellularLocation>
        <location evidence="18">Cell membrane</location>
        <topology evidence="18">Multi-pass membrane protein</topology>
    </subcellularLocation>
</comment>
<dbReference type="Gene3D" id="1.20.120.1220">
    <property type="match status" value="1"/>
</dbReference>
<keyword evidence="12 19" id="KW-0472">Membrane</keyword>
<comment type="function">
    <text evidence="18">Plays an essential role in type IV pili and type II pseudopili formation by proteolytically removing the leader sequence from substrate proteins and subsequently monomethylating the alpha-amino group of the newly exposed N-terminal phenylalanine.</text>
</comment>
<keyword evidence="23" id="KW-1185">Reference proteome</keyword>
<comment type="similarity">
    <text evidence="2 17">Belongs to the peptidase A24 family.</text>
</comment>
<dbReference type="KEGG" id="hna:Hneap_1581"/>
<evidence type="ECO:0000259" key="21">
    <source>
        <dbReference type="Pfam" id="PF06750"/>
    </source>
</evidence>
<evidence type="ECO:0000256" key="10">
    <source>
        <dbReference type="ARBA" id="ARBA00022801"/>
    </source>
</evidence>
<dbReference type="InterPro" id="IPR050882">
    <property type="entry name" value="Prepilin_peptidase/N-MTase"/>
</dbReference>
<evidence type="ECO:0000256" key="9">
    <source>
        <dbReference type="ARBA" id="ARBA00022692"/>
    </source>
</evidence>
<evidence type="ECO:0000256" key="17">
    <source>
        <dbReference type="RuleBase" id="RU003793"/>
    </source>
</evidence>
<dbReference type="eggNOG" id="COG1989">
    <property type="taxonomic scope" value="Bacteria"/>
</dbReference>
<keyword evidence="11 19" id="KW-1133">Transmembrane helix</keyword>
<keyword evidence="5 18" id="KW-0489">Methyltransferase</keyword>
<evidence type="ECO:0000256" key="14">
    <source>
        <dbReference type="ARBA" id="ARBA00050401"/>
    </source>
</evidence>
<evidence type="ECO:0000256" key="4">
    <source>
        <dbReference type="ARBA" id="ARBA00022519"/>
    </source>
</evidence>
<feature type="domain" description="Prepilin type IV endopeptidase peptidase" evidence="20">
    <location>
        <begin position="138"/>
        <end position="249"/>
    </location>
</feature>
<protein>
    <recommendedName>
        <fullName evidence="16 18">Prepilin leader peptidase/N-methyltransferase</fullName>
        <ecNumber evidence="18">2.1.1.-</ecNumber>
        <ecNumber evidence="15 18">3.4.23.43</ecNumber>
    </recommendedName>
</protein>
<keyword evidence="10 18" id="KW-0378">Hydrolase</keyword>
<evidence type="ECO:0000256" key="19">
    <source>
        <dbReference type="SAM" id="Phobius"/>
    </source>
</evidence>
<dbReference type="InterPro" id="IPR010627">
    <property type="entry name" value="Prepilin_pept_A24_N"/>
</dbReference>
<dbReference type="RefSeq" id="WP_012824445.1">
    <property type="nucleotide sequence ID" value="NC_013422.1"/>
</dbReference>
<organism evidence="22 23">
    <name type="scientific">Halothiobacillus neapolitanus (strain ATCC 23641 / DSM 15147 / CIP 104769 / NCIMB 8539 / c2)</name>
    <name type="common">Thiobacillus neapolitanus</name>
    <dbReference type="NCBI Taxonomy" id="555778"/>
    <lineage>
        <taxon>Bacteria</taxon>
        <taxon>Pseudomonadati</taxon>
        <taxon>Pseudomonadota</taxon>
        <taxon>Gammaproteobacteria</taxon>
        <taxon>Chromatiales</taxon>
        <taxon>Halothiobacillaceae</taxon>
        <taxon>Halothiobacillus</taxon>
    </lineage>
</organism>
<evidence type="ECO:0000256" key="2">
    <source>
        <dbReference type="ARBA" id="ARBA00005801"/>
    </source>
</evidence>
<keyword evidence="8" id="KW-0949">S-adenosyl-L-methionine</keyword>
<evidence type="ECO:0000256" key="12">
    <source>
        <dbReference type="ARBA" id="ARBA00023136"/>
    </source>
</evidence>
<evidence type="ECO:0000256" key="5">
    <source>
        <dbReference type="ARBA" id="ARBA00022603"/>
    </source>
</evidence>
<dbReference type="EC" id="2.1.1.-" evidence="18"/>
<accession>D0L138</accession>
<keyword evidence="4" id="KW-0997">Cell inner membrane</keyword>
<feature type="transmembrane region" description="Helical" evidence="19">
    <location>
        <begin position="236"/>
        <end position="255"/>
    </location>
</feature>
<evidence type="ECO:0000313" key="22">
    <source>
        <dbReference type="EMBL" id="ACX96411.1"/>
    </source>
</evidence>
<evidence type="ECO:0000256" key="13">
    <source>
        <dbReference type="ARBA" id="ARBA00023268"/>
    </source>
</evidence>
<dbReference type="Pfam" id="PF01478">
    <property type="entry name" value="Peptidase_A24"/>
    <property type="match status" value="1"/>
</dbReference>
<dbReference type="OrthoDB" id="9789291at2"/>
<gene>
    <name evidence="22" type="ordered locus">Hneap_1581</name>
</gene>
<evidence type="ECO:0000256" key="15">
    <source>
        <dbReference type="ARBA" id="ARBA00067082"/>
    </source>
</evidence>
<evidence type="ECO:0000256" key="16">
    <source>
        <dbReference type="ARBA" id="ARBA00071870"/>
    </source>
</evidence>
<name>D0L138_HALNC</name>
<dbReference type="EMBL" id="CP001801">
    <property type="protein sequence ID" value="ACX96411.1"/>
    <property type="molecule type" value="Genomic_DNA"/>
</dbReference>
<dbReference type="GO" id="GO:0006465">
    <property type="term" value="P:signal peptide processing"/>
    <property type="evidence" value="ECO:0007669"/>
    <property type="project" value="TreeGrafter"/>
</dbReference>
<dbReference type="MEROPS" id="A24.001"/>
<evidence type="ECO:0000256" key="7">
    <source>
        <dbReference type="ARBA" id="ARBA00022679"/>
    </source>
</evidence>
<evidence type="ECO:0000256" key="8">
    <source>
        <dbReference type="ARBA" id="ARBA00022691"/>
    </source>
</evidence>
<proteinExistence type="inferred from homology"/>
<evidence type="ECO:0000256" key="3">
    <source>
        <dbReference type="ARBA" id="ARBA00022475"/>
    </source>
</evidence>
<keyword evidence="7 18" id="KW-0808">Transferase</keyword>
<dbReference type="EC" id="3.4.23.43" evidence="15 18"/>
<keyword evidence="13 18" id="KW-0511">Multifunctional enzyme</keyword>
<dbReference type="GO" id="GO:0032259">
    <property type="term" value="P:methylation"/>
    <property type="evidence" value="ECO:0007669"/>
    <property type="project" value="UniProtKB-KW"/>
</dbReference>
<evidence type="ECO:0000256" key="1">
    <source>
        <dbReference type="ARBA" id="ARBA00004429"/>
    </source>
</evidence>
<dbReference type="PANTHER" id="PTHR30487:SF0">
    <property type="entry name" value="PREPILIN LEADER PEPTIDASE_N-METHYLTRANSFERASE-RELATED"/>
    <property type="match status" value="1"/>
</dbReference>
<reference evidence="22 23" key="1">
    <citation type="submission" date="2009-10" db="EMBL/GenBank/DDBJ databases">
        <title>Complete sequence of Halothiobacillus neapolitanus c2.</title>
        <authorList>
            <consortium name="US DOE Joint Genome Institute"/>
            <person name="Lucas S."/>
            <person name="Copeland A."/>
            <person name="Lapidus A."/>
            <person name="Glavina del Rio T."/>
            <person name="Tice H."/>
            <person name="Bruce D."/>
            <person name="Goodwin L."/>
            <person name="Pitluck S."/>
            <person name="Davenport K."/>
            <person name="Brettin T."/>
            <person name="Detter J.C."/>
            <person name="Han C."/>
            <person name="Tapia R."/>
            <person name="Larimer F."/>
            <person name="Land M."/>
            <person name="Hauser L."/>
            <person name="Kyrpides N."/>
            <person name="Mikhailova N."/>
            <person name="Kerfeld C."/>
            <person name="Cannon G."/>
            <person name="Heinhort S."/>
        </authorList>
    </citation>
    <scope>NUCLEOTIDE SEQUENCE [LARGE SCALE GENOMIC DNA]</scope>
    <source>
        <strain evidence="23">ATCC 23641 / c2</strain>
    </source>
</reference>
<keyword evidence="6 18" id="KW-0645">Protease</keyword>
<evidence type="ECO:0000313" key="23">
    <source>
        <dbReference type="Proteomes" id="UP000009102"/>
    </source>
</evidence>
<keyword evidence="9 18" id="KW-0812">Transmembrane</keyword>
<dbReference type="PRINTS" id="PR00864">
    <property type="entry name" value="PREPILNPTASE"/>
</dbReference>
<dbReference type="GO" id="GO:0004190">
    <property type="term" value="F:aspartic-type endopeptidase activity"/>
    <property type="evidence" value="ECO:0007669"/>
    <property type="project" value="UniProtKB-EC"/>
</dbReference>